<feature type="transmembrane region" description="Helical" evidence="1">
    <location>
        <begin position="186"/>
        <end position="207"/>
    </location>
</feature>
<keyword evidence="1" id="KW-0812">Transmembrane</keyword>
<dbReference type="OrthoDB" id="154959at2"/>
<dbReference type="PANTHER" id="PTHR37305:SF1">
    <property type="entry name" value="MEMBRANE PROTEIN"/>
    <property type="match status" value="1"/>
</dbReference>
<dbReference type="GO" id="GO:0140359">
    <property type="term" value="F:ABC-type transporter activity"/>
    <property type="evidence" value="ECO:0007669"/>
    <property type="project" value="InterPro"/>
</dbReference>
<proteinExistence type="predicted"/>
<evidence type="ECO:0000256" key="1">
    <source>
        <dbReference type="SAM" id="Phobius"/>
    </source>
</evidence>
<evidence type="ECO:0000313" key="3">
    <source>
        <dbReference type="Proteomes" id="UP000287352"/>
    </source>
</evidence>
<dbReference type="Proteomes" id="UP000287352">
    <property type="component" value="Unassembled WGS sequence"/>
</dbReference>
<dbReference type="AlphaFoldDB" id="A0A402A2R4"/>
<feature type="transmembrane region" description="Helical" evidence="1">
    <location>
        <begin position="109"/>
        <end position="142"/>
    </location>
</feature>
<protein>
    <submittedName>
        <fullName evidence="2">Uncharacterized protein</fullName>
    </submittedName>
</protein>
<dbReference type="GO" id="GO:0005886">
    <property type="term" value="C:plasma membrane"/>
    <property type="evidence" value="ECO:0007669"/>
    <property type="project" value="UniProtKB-SubCell"/>
</dbReference>
<dbReference type="RefSeq" id="WP_126580962.1">
    <property type="nucleotide sequence ID" value="NZ_BIFR01000001.1"/>
</dbReference>
<sequence>MFWKVLLLEKDKLQKSLILKIELILLVSLIIIVDLGQYLLISLAAPTKLKATASLFTWPAGLVGSIQFAGAHTFGGLLLVILFGSLTAREYSWRTFHLWLSRGVPRSTLLGAKFVISIFTAVLMVLIAFVVGGVVTGALTYIVYGTISIEKINLLQIVLTLPIISYCLLPYVALTFMLVLLSRSSVVAIGVGLVFLLFIESLLYTILNFIGGVAAQIGQYLPTGLEESLLNSVTTGTGSGSSSNIFHIHYSSPWIALAAITLYIVLFAGIGSWRFLQQNFTD</sequence>
<reference evidence="3" key="1">
    <citation type="submission" date="2018-12" db="EMBL/GenBank/DDBJ databases">
        <title>Tengunoibacter tsumagoiensis gen. nov., sp. nov., Dictyobacter kobayashii sp. nov., D. alpinus sp. nov., and D. joshuensis sp. nov. and description of Dictyobacteraceae fam. nov. within the order Ktedonobacterales isolated from Tengu-no-mugimeshi.</title>
        <authorList>
            <person name="Wang C.M."/>
            <person name="Zheng Y."/>
            <person name="Sakai Y."/>
            <person name="Toyoda A."/>
            <person name="Minakuchi Y."/>
            <person name="Abe K."/>
            <person name="Yokota A."/>
            <person name="Yabe S."/>
        </authorList>
    </citation>
    <scope>NUCLEOTIDE SEQUENCE [LARGE SCALE GENOMIC DNA]</scope>
    <source>
        <strain evidence="3">Uno3</strain>
    </source>
</reference>
<gene>
    <name evidence="2" type="ORF">KTT_32970</name>
</gene>
<dbReference type="EMBL" id="BIFR01000001">
    <property type="protein sequence ID" value="GCE13438.1"/>
    <property type="molecule type" value="Genomic_DNA"/>
</dbReference>
<accession>A0A402A2R4</accession>
<dbReference type="PANTHER" id="PTHR37305">
    <property type="entry name" value="INTEGRAL MEMBRANE PROTEIN-RELATED"/>
    <property type="match status" value="1"/>
</dbReference>
<name>A0A402A2R4_9CHLR</name>
<feature type="transmembrane region" description="Helical" evidence="1">
    <location>
        <begin position="254"/>
        <end position="276"/>
    </location>
</feature>
<feature type="transmembrane region" description="Helical" evidence="1">
    <location>
        <begin position="154"/>
        <end position="179"/>
    </location>
</feature>
<evidence type="ECO:0000313" key="2">
    <source>
        <dbReference type="EMBL" id="GCE13438.1"/>
    </source>
</evidence>
<keyword evidence="3" id="KW-1185">Reference proteome</keyword>
<organism evidence="2 3">
    <name type="scientific">Tengunoibacter tsumagoiensis</name>
    <dbReference type="NCBI Taxonomy" id="2014871"/>
    <lineage>
        <taxon>Bacteria</taxon>
        <taxon>Bacillati</taxon>
        <taxon>Chloroflexota</taxon>
        <taxon>Ktedonobacteria</taxon>
        <taxon>Ktedonobacterales</taxon>
        <taxon>Dictyobacteraceae</taxon>
        <taxon>Tengunoibacter</taxon>
    </lineage>
</organism>
<feature type="transmembrane region" description="Helical" evidence="1">
    <location>
        <begin position="21"/>
        <end position="45"/>
    </location>
</feature>
<keyword evidence="1" id="KW-1133">Transmembrane helix</keyword>
<keyword evidence="1" id="KW-0472">Membrane</keyword>
<feature type="transmembrane region" description="Helical" evidence="1">
    <location>
        <begin position="65"/>
        <end position="88"/>
    </location>
</feature>
<comment type="caution">
    <text evidence="2">The sequence shown here is derived from an EMBL/GenBank/DDBJ whole genome shotgun (WGS) entry which is preliminary data.</text>
</comment>